<dbReference type="Proteomes" id="UP000426027">
    <property type="component" value="Chromosome"/>
</dbReference>
<feature type="domain" description="DUF7800" evidence="3">
    <location>
        <begin position="19"/>
        <end position="100"/>
    </location>
</feature>
<dbReference type="RefSeq" id="WP_157479520.1">
    <property type="nucleotide sequence ID" value="NZ_CP046566.1"/>
</dbReference>
<dbReference type="PANTHER" id="PTHR33987:SF1">
    <property type="entry name" value="CALCINEURIN-LIKE METALLO-PHOSPHOESTERASE SUPERFAMILY PROTEIN"/>
    <property type="match status" value="1"/>
</dbReference>
<dbReference type="EMBL" id="CP046566">
    <property type="protein sequence ID" value="QGW29167.1"/>
    <property type="molecule type" value="Genomic_DNA"/>
</dbReference>
<protein>
    <submittedName>
        <fullName evidence="4">Uncharacterized protein</fullName>
    </submittedName>
</protein>
<dbReference type="CDD" id="cd07389">
    <property type="entry name" value="MPP_PhoD"/>
    <property type="match status" value="1"/>
</dbReference>
<dbReference type="PANTHER" id="PTHR33987">
    <property type="entry name" value="CALCINEURIN-LIKE METALLO-PHOSPHOESTERASE SUPERFAMILY PROTEIN"/>
    <property type="match status" value="1"/>
</dbReference>
<keyword evidence="5" id="KW-1185">Reference proteome</keyword>
<accession>A0A6I6G993</accession>
<dbReference type="Gene3D" id="3.60.21.70">
    <property type="entry name" value="PhoD-like phosphatase"/>
    <property type="match status" value="1"/>
</dbReference>
<name>A0A6I6G993_9BACT</name>
<organism evidence="4 5">
    <name type="scientific">Phnomibacter ginsenosidimutans</name>
    <dbReference type="NCBI Taxonomy" id="2676868"/>
    <lineage>
        <taxon>Bacteria</taxon>
        <taxon>Pseudomonadati</taxon>
        <taxon>Bacteroidota</taxon>
        <taxon>Chitinophagia</taxon>
        <taxon>Chitinophagales</taxon>
        <taxon>Chitinophagaceae</taxon>
        <taxon>Phnomibacter</taxon>
    </lineage>
</organism>
<proteinExistence type="predicted"/>
<dbReference type="InterPro" id="IPR038607">
    <property type="entry name" value="PhoD-like_sf"/>
</dbReference>
<dbReference type="SUPFAM" id="SSF56300">
    <property type="entry name" value="Metallo-dependent phosphatases"/>
    <property type="match status" value="1"/>
</dbReference>
<feature type="domain" description="PhoD-like phosphatase metallophosphatase" evidence="2">
    <location>
        <begin position="135"/>
        <end position="395"/>
    </location>
</feature>
<evidence type="ECO:0000256" key="1">
    <source>
        <dbReference type="SAM" id="SignalP"/>
    </source>
</evidence>
<keyword evidence="1" id="KW-0732">Signal</keyword>
<sequence length="457" mass="52750">MKRLGITLLAMCSGLWLMAQTAVGPVLGPVSMRTAKLWAATESKTAIATVQVWAKGKPQQKQVVRTLPTDKNAPYHFQQFEVVNLEPATTYEYEVTLKDGPTHQPPVVMGKGSFTTQALFQWRSNAPDFSFITGSCAYFNEPRFDRPGKPYGGDSSIFETMAKEQAAFMMWLGDNWYTRDVDYSNEWGMWYRAYRDRSSPSLKQLWANMPHLAIWDDRDYGPNDYGKSFQFKQTSREVFRHMWMNPTYGENNEGIYGKYTYADVDFFMMDDRWWRDFDELPDSINGKPNADKRMYGKQQLEWLKNELRYSKNNPHISFRVIVTGSQVLNPGSPFDKLLDFSIEYNELMEFIKTEKIPGILFLTGDRHHTEIIKVQHDGLYPMYDITCSPLTSGTHAFAGKEANNPWRILGIDKLQNYGRISISGPRSKRMMKVEFLGVKEKHLASGKWESRSCDSNK</sequence>
<dbReference type="InterPro" id="IPR018946">
    <property type="entry name" value="PhoD-like_MPP"/>
</dbReference>
<dbReference type="KEGG" id="fls:GLV81_14570"/>
<feature type="chain" id="PRO_5026080375" evidence="1">
    <location>
        <begin position="20"/>
        <end position="457"/>
    </location>
</feature>
<dbReference type="Pfam" id="PF09423">
    <property type="entry name" value="PhoD"/>
    <property type="match status" value="1"/>
</dbReference>
<evidence type="ECO:0000259" key="2">
    <source>
        <dbReference type="Pfam" id="PF09423"/>
    </source>
</evidence>
<dbReference type="AlphaFoldDB" id="A0A6I6G993"/>
<dbReference type="InterPro" id="IPR029052">
    <property type="entry name" value="Metallo-depent_PP-like"/>
</dbReference>
<dbReference type="InterPro" id="IPR056702">
    <property type="entry name" value="DUF7800"/>
</dbReference>
<dbReference type="Pfam" id="PF25077">
    <property type="entry name" value="DUF7800"/>
    <property type="match status" value="1"/>
</dbReference>
<evidence type="ECO:0000313" key="4">
    <source>
        <dbReference type="EMBL" id="QGW29167.1"/>
    </source>
</evidence>
<reference evidence="4 5" key="1">
    <citation type="submission" date="2019-11" db="EMBL/GenBank/DDBJ databases">
        <authorList>
            <person name="Im W.T."/>
        </authorList>
    </citation>
    <scope>NUCLEOTIDE SEQUENCE [LARGE SCALE GENOMIC DNA]</scope>
    <source>
        <strain evidence="4 5">SB-02</strain>
    </source>
</reference>
<evidence type="ECO:0000259" key="3">
    <source>
        <dbReference type="Pfam" id="PF25077"/>
    </source>
</evidence>
<evidence type="ECO:0000313" key="5">
    <source>
        <dbReference type="Proteomes" id="UP000426027"/>
    </source>
</evidence>
<gene>
    <name evidence="4" type="ORF">GLV81_14570</name>
</gene>
<feature type="signal peptide" evidence="1">
    <location>
        <begin position="1"/>
        <end position="19"/>
    </location>
</feature>